<protein>
    <recommendedName>
        <fullName evidence="1">Glycosyl transferase family 28 C-terminal domain-containing protein</fullName>
    </recommendedName>
</protein>
<dbReference type="SUPFAM" id="SSF53756">
    <property type="entry name" value="UDP-Glycosyltransferase/glycogen phosphorylase"/>
    <property type="match status" value="1"/>
</dbReference>
<dbReference type="GO" id="GO:0016758">
    <property type="term" value="F:hexosyltransferase activity"/>
    <property type="evidence" value="ECO:0007669"/>
    <property type="project" value="InterPro"/>
</dbReference>
<feature type="domain" description="Glycosyl transferase family 28 C-terminal" evidence="1">
    <location>
        <begin position="251"/>
        <end position="365"/>
    </location>
</feature>
<keyword evidence="3" id="KW-1185">Reference proteome</keyword>
<comment type="caution">
    <text evidence="2">The sequence shown here is derived from an EMBL/GenBank/DDBJ whole genome shotgun (WGS) entry which is preliminary data.</text>
</comment>
<dbReference type="InterPro" id="IPR007235">
    <property type="entry name" value="Glyco_trans_28_C"/>
</dbReference>
<evidence type="ECO:0000259" key="1">
    <source>
        <dbReference type="Pfam" id="PF04101"/>
    </source>
</evidence>
<dbReference type="Proteomes" id="UP000275076">
    <property type="component" value="Unassembled WGS sequence"/>
</dbReference>
<dbReference type="PANTHER" id="PTHR43025">
    <property type="entry name" value="MONOGALACTOSYLDIACYLGLYCEROL SYNTHASE"/>
    <property type="match status" value="1"/>
</dbReference>
<sequence length="408" mass="45989">MYLPVFSVIFLFYIISKVLYRVNRLSLNNACLRNDAHILGQISRGVQPMRIHIWTASYGHGYHKAALLLGKAAQAQQHEVIICKPLEQGHTVMHKLNKKLCSGLLSFAPGIWRKYSKQIPPVFIKKLYHVLQKPVQDGIGADLVLSVHPLLTSLAAEGKKRSASPVPLYHVATDYWQAPFLNLSVHGFFLPDLNEKKGTSTGPPIFPTGIPTQKITKRYTKKECCLENGWNPSKPLILVDGRGEGIFSYRKVVKELKKIPTASTIVVVSGTRPWKKSKHVYGKDIHVLPLTDRFSDFLQAADVMVTKAGGMTLAEAATHETPMILFAPLAGRQEQNASYFAKQNAAFWAFTSKSMREKVKEYIRCPLERERAKRRLRRIKQPESAEQIITIAVHHASRTMLYSKINSK</sequence>
<organism evidence="2 3">
    <name type="scientific">Salibacterium salarium</name>
    <dbReference type="NCBI Taxonomy" id="284579"/>
    <lineage>
        <taxon>Bacteria</taxon>
        <taxon>Bacillati</taxon>
        <taxon>Bacillota</taxon>
        <taxon>Bacilli</taxon>
        <taxon>Bacillales</taxon>
        <taxon>Bacillaceae</taxon>
    </lineage>
</organism>
<dbReference type="EMBL" id="RBVX01000029">
    <property type="protein sequence ID" value="RSL31031.1"/>
    <property type="molecule type" value="Genomic_DNA"/>
</dbReference>
<dbReference type="InterPro" id="IPR050519">
    <property type="entry name" value="Glycosyltransf_28_UgtP"/>
</dbReference>
<dbReference type="Gene3D" id="3.40.50.2000">
    <property type="entry name" value="Glycogen Phosphorylase B"/>
    <property type="match status" value="1"/>
</dbReference>
<dbReference type="PANTHER" id="PTHR43025:SF3">
    <property type="entry name" value="MONOGALACTOSYLDIACYLGLYCEROL SYNTHASE 1, CHLOROPLASTIC"/>
    <property type="match status" value="1"/>
</dbReference>
<accession>A0A428MY10</accession>
<proteinExistence type="predicted"/>
<evidence type="ECO:0000313" key="2">
    <source>
        <dbReference type="EMBL" id="RSL31031.1"/>
    </source>
</evidence>
<evidence type="ECO:0000313" key="3">
    <source>
        <dbReference type="Proteomes" id="UP000275076"/>
    </source>
</evidence>
<name>A0A428MY10_9BACI</name>
<reference evidence="2 3" key="1">
    <citation type="submission" date="2018-10" db="EMBL/GenBank/DDBJ databases">
        <title>Draft genome sequence of Bacillus salarius IM0101, isolated from a hypersaline soil in Inner Mongolia, China.</title>
        <authorList>
            <person name="Yamprayoonswat W."/>
            <person name="Boonvisut S."/>
            <person name="Jumpathong W."/>
            <person name="Sittihan S."/>
            <person name="Ruangsuj P."/>
            <person name="Wanthongcharoen S."/>
            <person name="Thongpramul N."/>
            <person name="Pimmason S."/>
            <person name="Yu B."/>
            <person name="Yasawong M."/>
        </authorList>
    </citation>
    <scope>NUCLEOTIDE SEQUENCE [LARGE SCALE GENOMIC DNA]</scope>
    <source>
        <strain evidence="2 3">IM0101</strain>
    </source>
</reference>
<dbReference type="AlphaFoldDB" id="A0A428MY10"/>
<gene>
    <name evidence="2" type="ORF">D7Z54_23075</name>
</gene>
<dbReference type="Pfam" id="PF04101">
    <property type="entry name" value="Glyco_tran_28_C"/>
    <property type="match status" value="1"/>
</dbReference>
<dbReference type="OrthoDB" id="9815663at2"/>